<organism evidence="2 3">
    <name type="scientific">Nestor notabilis</name>
    <name type="common">Kea</name>
    <dbReference type="NCBI Taxonomy" id="176057"/>
    <lineage>
        <taxon>Eukaryota</taxon>
        <taxon>Metazoa</taxon>
        <taxon>Chordata</taxon>
        <taxon>Craniata</taxon>
        <taxon>Vertebrata</taxon>
        <taxon>Euteleostomi</taxon>
        <taxon>Archelosauria</taxon>
        <taxon>Archosauria</taxon>
        <taxon>Dinosauria</taxon>
        <taxon>Saurischia</taxon>
        <taxon>Theropoda</taxon>
        <taxon>Coelurosauria</taxon>
        <taxon>Aves</taxon>
        <taxon>Neognathae</taxon>
        <taxon>Neoaves</taxon>
        <taxon>Telluraves</taxon>
        <taxon>Australaves</taxon>
        <taxon>Psittaciformes</taxon>
        <taxon>Psittacidae</taxon>
        <taxon>Nestor</taxon>
    </lineage>
</organism>
<feature type="compositionally biased region" description="Basic and acidic residues" evidence="1">
    <location>
        <begin position="119"/>
        <end position="134"/>
    </location>
</feature>
<keyword evidence="3" id="KW-1185">Reference proteome</keyword>
<sequence length="159" mass="17686">VKEEEIHSKEQELQQSGIVKTAVLTESAEIHATVEKPKDTLLTAEMLKDGQSQNSLAIVTRPEDVSRESVRLQKSTLELSTSEDSTKDLLDIHPPKLREKEAGQIIEILDQHTGQQTCRETEEDHHHSPVEDGKTQTWEDGSCQEGTSCDNSQSQNSVA</sequence>
<feature type="non-terminal residue" evidence="2">
    <location>
        <position position="159"/>
    </location>
</feature>
<feature type="non-terminal residue" evidence="2">
    <location>
        <position position="1"/>
    </location>
</feature>
<feature type="compositionally biased region" description="Basic and acidic residues" evidence="1">
    <location>
        <begin position="61"/>
        <end position="71"/>
    </location>
</feature>
<feature type="region of interest" description="Disordered" evidence="1">
    <location>
        <begin position="47"/>
        <end position="89"/>
    </location>
</feature>
<accession>A0A091T5S7</accession>
<feature type="compositionally biased region" description="Polar residues" evidence="1">
    <location>
        <begin position="135"/>
        <end position="159"/>
    </location>
</feature>
<gene>
    <name evidence="2" type="ORF">N333_12269</name>
</gene>
<evidence type="ECO:0000313" key="3">
    <source>
        <dbReference type="Proteomes" id="UP000053840"/>
    </source>
</evidence>
<protein>
    <submittedName>
        <fullName evidence="2">Uncharacterized protein</fullName>
    </submittedName>
</protein>
<dbReference type="AlphaFoldDB" id="A0A091T5S7"/>
<evidence type="ECO:0000313" key="2">
    <source>
        <dbReference type="EMBL" id="KFQ52843.1"/>
    </source>
</evidence>
<dbReference type="Proteomes" id="UP000053840">
    <property type="component" value="Unassembled WGS sequence"/>
</dbReference>
<evidence type="ECO:0000256" key="1">
    <source>
        <dbReference type="SAM" id="MobiDB-lite"/>
    </source>
</evidence>
<dbReference type="EMBL" id="KK943926">
    <property type="protein sequence ID" value="KFQ52843.1"/>
    <property type="molecule type" value="Genomic_DNA"/>
</dbReference>
<feature type="region of interest" description="Disordered" evidence="1">
    <location>
        <begin position="112"/>
        <end position="159"/>
    </location>
</feature>
<reference evidence="2 3" key="1">
    <citation type="submission" date="2014-04" db="EMBL/GenBank/DDBJ databases">
        <title>Genome evolution of avian class.</title>
        <authorList>
            <person name="Zhang G."/>
            <person name="Li C."/>
        </authorList>
    </citation>
    <scope>NUCLEOTIDE SEQUENCE [LARGE SCALE GENOMIC DNA]</scope>
    <source>
        <strain evidence="2">BGI_N333</strain>
    </source>
</reference>
<proteinExistence type="predicted"/>
<name>A0A091T5S7_NESNO</name>